<dbReference type="InterPro" id="IPR017941">
    <property type="entry name" value="Rieske_2Fe-2S"/>
</dbReference>
<dbReference type="Gene3D" id="2.102.10.10">
    <property type="entry name" value="Rieske [2Fe-2S] iron-sulphur domain"/>
    <property type="match status" value="1"/>
</dbReference>
<dbReference type="GO" id="GO:0046872">
    <property type="term" value="F:metal ion binding"/>
    <property type="evidence" value="ECO:0007669"/>
    <property type="project" value="UniProtKB-KW"/>
</dbReference>
<dbReference type="InterPro" id="IPR036922">
    <property type="entry name" value="Rieske_2Fe-2S_sf"/>
</dbReference>
<dbReference type="PANTHER" id="PTHR21266:SF60">
    <property type="entry name" value="3-KETOSTEROID-9-ALPHA-MONOOXYGENASE, OXYGENASE COMPONENT"/>
    <property type="match status" value="1"/>
</dbReference>
<proteinExistence type="predicted"/>
<evidence type="ECO:0000256" key="3">
    <source>
        <dbReference type="ARBA" id="ARBA00023002"/>
    </source>
</evidence>
<dbReference type="PANTHER" id="PTHR21266">
    <property type="entry name" value="IRON-SULFUR DOMAIN CONTAINING PROTEIN"/>
    <property type="match status" value="1"/>
</dbReference>
<dbReference type="RefSeq" id="WP_124080650.1">
    <property type="nucleotide sequence ID" value="NZ_UWPJ01000025.1"/>
</dbReference>
<dbReference type="OrthoDB" id="9769355at2"/>
<dbReference type="Proteomes" id="UP000277294">
    <property type="component" value="Unassembled WGS sequence"/>
</dbReference>
<organism evidence="7 8">
    <name type="scientific">Pigmentiphaga humi</name>
    <dbReference type="NCBI Taxonomy" id="2478468"/>
    <lineage>
        <taxon>Bacteria</taxon>
        <taxon>Pseudomonadati</taxon>
        <taxon>Pseudomonadota</taxon>
        <taxon>Betaproteobacteria</taxon>
        <taxon>Burkholderiales</taxon>
        <taxon>Alcaligenaceae</taxon>
        <taxon>Pigmentiphaga</taxon>
    </lineage>
</organism>
<keyword evidence="5" id="KW-0411">Iron-sulfur</keyword>
<evidence type="ECO:0000256" key="1">
    <source>
        <dbReference type="ARBA" id="ARBA00022714"/>
    </source>
</evidence>
<evidence type="ECO:0000259" key="6">
    <source>
        <dbReference type="PROSITE" id="PS51296"/>
    </source>
</evidence>
<evidence type="ECO:0000313" key="8">
    <source>
        <dbReference type="Proteomes" id="UP000277294"/>
    </source>
</evidence>
<dbReference type="SUPFAM" id="SSF55961">
    <property type="entry name" value="Bet v1-like"/>
    <property type="match status" value="1"/>
</dbReference>
<gene>
    <name evidence="7" type="primary">tsaM1_8</name>
    <name evidence="7" type="ORF">PIGHUM_03274</name>
</gene>
<dbReference type="Pfam" id="PF00355">
    <property type="entry name" value="Rieske"/>
    <property type="match status" value="1"/>
</dbReference>
<keyword evidence="2" id="KW-0479">Metal-binding</keyword>
<keyword evidence="8" id="KW-1185">Reference proteome</keyword>
<accession>A0A3P4B4I3</accession>
<evidence type="ECO:0000256" key="2">
    <source>
        <dbReference type="ARBA" id="ARBA00022723"/>
    </source>
</evidence>
<dbReference type="InterPro" id="IPR050584">
    <property type="entry name" value="Cholesterol_7-desaturase"/>
</dbReference>
<keyword evidence="7" id="KW-0503">Monooxygenase</keyword>
<dbReference type="Gene3D" id="3.90.380.10">
    <property type="entry name" value="Naphthalene 1,2-dioxygenase Alpha Subunit, Chain A, domain 1"/>
    <property type="match status" value="1"/>
</dbReference>
<dbReference type="EC" id="1.14.14.-" evidence="7"/>
<reference evidence="7 8" key="1">
    <citation type="submission" date="2018-10" db="EMBL/GenBank/DDBJ databases">
        <authorList>
            <person name="Criscuolo A."/>
        </authorList>
    </citation>
    <scope>NUCLEOTIDE SEQUENCE [LARGE SCALE GENOMIC DNA]</scope>
    <source>
        <strain evidence="7">DnA1</strain>
    </source>
</reference>
<dbReference type="PROSITE" id="PS51296">
    <property type="entry name" value="RIESKE"/>
    <property type="match status" value="1"/>
</dbReference>
<dbReference type="Pfam" id="PF19112">
    <property type="entry name" value="VanA_C"/>
    <property type="match status" value="1"/>
</dbReference>
<keyword evidence="1" id="KW-0001">2Fe-2S</keyword>
<dbReference type="GO" id="GO:0004497">
    <property type="term" value="F:monooxygenase activity"/>
    <property type="evidence" value="ECO:0007669"/>
    <property type="project" value="UniProtKB-KW"/>
</dbReference>
<feature type="domain" description="Rieske" evidence="6">
    <location>
        <begin position="20"/>
        <end position="123"/>
    </location>
</feature>
<keyword evidence="4" id="KW-0408">Iron</keyword>
<dbReference type="InterPro" id="IPR044043">
    <property type="entry name" value="VanA_C_cat"/>
</dbReference>
<name>A0A3P4B4I3_9BURK</name>
<sequence length="340" mass="38721">MSKKIESPDDLLQVGLKDTWYAICPSSFVADKPVSMRRLGMKLVLWRDEAGKIYALEDHCPHRGAPLSKGILLGDRIACGYHGVQVRSDGVVTNVPGSPGCSLEGKRAARSFHVVERNDAVFLYNSAENVDEAPDFTLPEELVSDEYGAFLCYTEWRSDYRYVIDNVMDPMHGTYLHKQSHSMAEGSSEAEFGVRNTEHGFIFEKKGQRGVNFDWTEWADTGLHWLRLEIPYPATGGPGGSFAIVGTYTPITENLAAVFHWRCRRVSGWQRHAWQFLYRNRLEARHWTVLEQDREVLEVMEPDANQRENLYQHDVGLVRLRRHLRNLAAQQLDTLQGKAA</sequence>
<keyword evidence="3 7" id="KW-0560">Oxidoreductase</keyword>
<evidence type="ECO:0000256" key="5">
    <source>
        <dbReference type="ARBA" id="ARBA00023014"/>
    </source>
</evidence>
<dbReference type="SUPFAM" id="SSF50022">
    <property type="entry name" value="ISP domain"/>
    <property type="match status" value="1"/>
</dbReference>
<evidence type="ECO:0000313" key="7">
    <source>
        <dbReference type="EMBL" id="VCU71193.1"/>
    </source>
</evidence>
<dbReference type="EMBL" id="UWPJ01000025">
    <property type="protein sequence ID" value="VCU71193.1"/>
    <property type="molecule type" value="Genomic_DNA"/>
</dbReference>
<evidence type="ECO:0000256" key="4">
    <source>
        <dbReference type="ARBA" id="ARBA00023004"/>
    </source>
</evidence>
<protein>
    <submittedName>
        <fullName evidence="7">Toluene-4-sulfonate monooxygenase system iron-sulfur subunit TsaM1</fullName>
        <ecNumber evidence="7">1.14.14.-</ecNumber>
    </submittedName>
</protein>
<dbReference type="AlphaFoldDB" id="A0A3P4B4I3"/>
<dbReference type="GO" id="GO:0051537">
    <property type="term" value="F:2 iron, 2 sulfur cluster binding"/>
    <property type="evidence" value="ECO:0007669"/>
    <property type="project" value="UniProtKB-KW"/>
</dbReference>